<gene>
    <name evidence="2" type="ORF">KJ970_05830</name>
</gene>
<evidence type="ECO:0000256" key="1">
    <source>
        <dbReference type="SAM" id="MobiDB-lite"/>
    </source>
</evidence>
<dbReference type="Proteomes" id="UP000777784">
    <property type="component" value="Unassembled WGS sequence"/>
</dbReference>
<comment type="caution">
    <text evidence="2">The sequence shown here is derived from an EMBL/GenBank/DDBJ whole genome shotgun (WGS) entry which is preliminary data.</text>
</comment>
<feature type="region of interest" description="Disordered" evidence="1">
    <location>
        <begin position="196"/>
        <end position="221"/>
    </location>
</feature>
<protein>
    <submittedName>
        <fullName evidence="2">DUF4097 domain-containing protein</fullName>
    </submittedName>
</protein>
<sequence length="392" mass="41794">MLTARENLWVTLVSISLLFITGMASGQDEKVEELVFKPGQLLRLDINEGGSVLAEGWDKSVIRIAWYDNSGDVEDHNISIEEDQDGCEVVAEWVKGRHRQTSSLHFRVKVPRMCDIEFRSNGGGLELINLEGRFSGRTAGGSISIKRCKGEAHLTSGGGEIEVIDCEMDGKITTGGGPVLVENVIGDLKATSGGGNVQYRNVRDRTGHSRGPGGGSADDYDPETILILTAGGEINVDEAPEGADVTTGGGDIHIENAAKFVHAKTGGGDIEIELEGGSVTAGTGAGDIDVTITGEGDGKGKGVRLASGYGDIRLVVPKGFSMDLDLRIAFTRNSSQDFQFVTELDIETEGSRDWDTSEGSPKKYLYGTGDIRGGKIPVEIRTTNGNIYITEK</sequence>
<dbReference type="EMBL" id="JAHJDP010000031">
    <property type="protein sequence ID" value="MBU2690429.1"/>
    <property type="molecule type" value="Genomic_DNA"/>
</dbReference>
<evidence type="ECO:0000313" key="3">
    <source>
        <dbReference type="Proteomes" id="UP000777784"/>
    </source>
</evidence>
<dbReference type="AlphaFoldDB" id="A0A948W5I0"/>
<accession>A0A948W5I0</accession>
<proteinExistence type="predicted"/>
<evidence type="ECO:0000313" key="2">
    <source>
        <dbReference type="EMBL" id="MBU2690429.1"/>
    </source>
</evidence>
<name>A0A948W5I0_UNCEI</name>
<reference evidence="2" key="1">
    <citation type="submission" date="2021-05" db="EMBL/GenBank/DDBJ databases">
        <title>Energy efficiency and biological interactions define the core microbiome of deep oligotrophic groundwater.</title>
        <authorList>
            <person name="Mehrshad M."/>
            <person name="Lopez-Fernandez M."/>
            <person name="Bell E."/>
            <person name="Bernier-Latmani R."/>
            <person name="Bertilsson S."/>
            <person name="Dopson M."/>
        </authorList>
    </citation>
    <scope>NUCLEOTIDE SEQUENCE</scope>
    <source>
        <strain evidence="2">Modern_marine.mb.64</strain>
    </source>
</reference>
<organism evidence="2 3">
    <name type="scientific">Eiseniibacteriota bacterium</name>
    <dbReference type="NCBI Taxonomy" id="2212470"/>
    <lineage>
        <taxon>Bacteria</taxon>
        <taxon>Candidatus Eiseniibacteriota</taxon>
    </lineage>
</organism>